<dbReference type="PANTHER" id="PTHR14741">
    <property type="entry name" value="S-ADENOSYLMETHIONINE-DEPENDENT METHYLTRANSFERASE RELATED"/>
    <property type="match status" value="1"/>
</dbReference>
<evidence type="ECO:0000256" key="8">
    <source>
        <dbReference type="SAM" id="MobiDB-lite"/>
    </source>
</evidence>
<dbReference type="InterPro" id="IPR019012">
    <property type="entry name" value="RNA_cap_Gua-N2-MeTrfase"/>
</dbReference>
<dbReference type="InterPro" id="IPR029063">
    <property type="entry name" value="SAM-dependent_MTases_sf"/>
</dbReference>
<evidence type="ECO:0000256" key="1">
    <source>
        <dbReference type="ARBA" id="ARBA00018517"/>
    </source>
</evidence>
<accession>A0A0F7SMS2</accession>
<protein>
    <recommendedName>
        <fullName evidence="1">Trimethylguanosine synthase</fullName>
    </recommendedName>
    <alternativeName>
        <fullName evidence="7">Cap-specific guanine-N(2) methyltransferase</fullName>
    </alternativeName>
</protein>
<dbReference type="SUPFAM" id="SSF53335">
    <property type="entry name" value="S-adenosyl-L-methionine-dependent methyltransferases"/>
    <property type="match status" value="1"/>
</dbReference>
<evidence type="ECO:0000256" key="4">
    <source>
        <dbReference type="ARBA" id="ARBA00048740"/>
    </source>
</evidence>
<dbReference type="GO" id="GO:0071164">
    <property type="term" value="F:RNA cap trimethylguanosine synthase activity"/>
    <property type="evidence" value="ECO:0007669"/>
    <property type="project" value="TreeGrafter"/>
</dbReference>
<comment type="similarity">
    <text evidence="2">Belongs to the methyltransferase superfamily. Trimethylguanosine synthase family.</text>
</comment>
<evidence type="ECO:0000256" key="3">
    <source>
        <dbReference type="ARBA" id="ARBA00047418"/>
    </source>
</evidence>
<dbReference type="Pfam" id="PF09445">
    <property type="entry name" value="Methyltransf_15"/>
    <property type="match status" value="1"/>
</dbReference>
<comment type="catalytic activity">
    <reaction evidence="6">
        <text>a 5'-end (N(7)-methyl 5'-triphosphoguanosine)-ribonucleoside in snRNA + S-adenosyl-L-methionine = a 5'-end (N(2),N(7)-dimethyl 5'-triphosphoguanosine)-ribonucleoside in snRNA + S-adenosyl-L-homocysteine + H(+)</text>
        <dbReference type="Rhea" id="RHEA:78471"/>
        <dbReference type="Rhea" id="RHEA-COMP:19085"/>
        <dbReference type="Rhea" id="RHEA-COMP:19087"/>
        <dbReference type="ChEBI" id="CHEBI:15378"/>
        <dbReference type="ChEBI" id="CHEBI:57856"/>
        <dbReference type="ChEBI" id="CHEBI:59789"/>
        <dbReference type="ChEBI" id="CHEBI:156461"/>
        <dbReference type="ChEBI" id="CHEBI:172880"/>
    </reaction>
    <physiologicalReaction direction="left-to-right" evidence="6">
        <dbReference type="Rhea" id="RHEA:78472"/>
    </physiologicalReaction>
</comment>
<comment type="catalytic activity">
    <reaction evidence="5">
        <text>a 5'-end (N(2),N(7)-dimethyl 5'-triphosphoguanosine)-ribonucleoside in snRNA + S-adenosyl-L-methionine = a 5'-end (N(2),N(2),N(7)-trimethyl 5'-triphosphoguanosine)-ribonucleoside in snRNA + S-adenosyl-L-homocysteine + H(+)</text>
        <dbReference type="Rhea" id="RHEA:78479"/>
        <dbReference type="Rhea" id="RHEA-COMP:19087"/>
        <dbReference type="Rhea" id="RHEA-COMP:19089"/>
        <dbReference type="ChEBI" id="CHEBI:15378"/>
        <dbReference type="ChEBI" id="CHEBI:57856"/>
        <dbReference type="ChEBI" id="CHEBI:59789"/>
        <dbReference type="ChEBI" id="CHEBI:167623"/>
        <dbReference type="ChEBI" id="CHEBI:172880"/>
    </reaction>
    <physiologicalReaction direction="left-to-right" evidence="5">
        <dbReference type="Rhea" id="RHEA:78480"/>
    </physiologicalReaction>
</comment>
<keyword evidence="9" id="KW-0489">Methyltransferase</keyword>
<dbReference type="GO" id="GO:0005634">
    <property type="term" value="C:nucleus"/>
    <property type="evidence" value="ECO:0007669"/>
    <property type="project" value="TreeGrafter"/>
</dbReference>
<dbReference type="CDD" id="cd02440">
    <property type="entry name" value="AdoMet_MTases"/>
    <property type="match status" value="1"/>
</dbReference>
<feature type="region of interest" description="Disordered" evidence="8">
    <location>
        <begin position="40"/>
        <end position="66"/>
    </location>
</feature>
<comment type="catalytic activity">
    <reaction evidence="4">
        <text>a 5'-end (N(7)-methyl 5'-triphosphoguanosine)-ribonucleoside in snoRNA + S-adenosyl-L-methionine = a 5'-end (N(2),N(7)-dimethyl 5'-triphosphoguanosine)-ribonucleoside in snoRNA + S-adenosyl-L-homocysteine + H(+)</text>
        <dbReference type="Rhea" id="RHEA:78475"/>
        <dbReference type="Rhea" id="RHEA-COMP:19086"/>
        <dbReference type="Rhea" id="RHEA-COMP:19088"/>
        <dbReference type="ChEBI" id="CHEBI:15378"/>
        <dbReference type="ChEBI" id="CHEBI:57856"/>
        <dbReference type="ChEBI" id="CHEBI:59789"/>
        <dbReference type="ChEBI" id="CHEBI:156461"/>
        <dbReference type="ChEBI" id="CHEBI:172880"/>
    </reaction>
    <physiologicalReaction direction="left-to-right" evidence="4">
        <dbReference type="Rhea" id="RHEA:78476"/>
    </physiologicalReaction>
</comment>
<sequence length="373" mass="40512">MVKYRQKSSLFASLPAELKQSIKSSALIASASIASTSASVPAKRPLSPVHSSTLDQPGDSGSGPVVKRRKAWNEQEAGSNGMPLHHPWDCQGMVVRYTKEKKVPKDLKKYYAQRTRLFALYNELPLLMDHEGWYSVTPERIAIQIAERLRCGTVLDAFCGVGGNSIAFAQTCERVIALDTSPLRLSLARHNALHYGVADRIEFILCDFVTFARSLSSSSSSSNPSSSKSKPLNGIDVVFLSPPWGGIEYLSMTGSGPVPPGCKPTIDQPSPTEVEAEITLKEATEVVGEGDRDPPIYPLSALKPLHGRELFELARGITQDVAYYLPKNTSLEELSALADPAESIEIEEEWMGGKLKALTVLYGSLAAPRPDLG</sequence>
<evidence type="ECO:0000256" key="2">
    <source>
        <dbReference type="ARBA" id="ARBA00025783"/>
    </source>
</evidence>
<proteinExistence type="inferred from homology"/>
<evidence type="ECO:0000256" key="7">
    <source>
        <dbReference type="ARBA" id="ARBA00049790"/>
    </source>
</evidence>
<keyword evidence="9" id="KW-0808">Transferase</keyword>
<organism evidence="9">
    <name type="scientific">Phaffia rhodozyma</name>
    <name type="common">Yeast</name>
    <name type="synonym">Xanthophyllomyces dendrorhous</name>
    <dbReference type="NCBI Taxonomy" id="264483"/>
    <lineage>
        <taxon>Eukaryota</taxon>
        <taxon>Fungi</taxon>
        <taxon>Dikarya</taxon>
        <taxon>Basidiomycota</taxon>
        <taxon>Agaricomycotina</taxon>
        <taxon>Tremellomycetes</taxon>
        <taxon>Cystofilobasidiales</taxon>
        <taxon>Mrakiaceae</taxon>
        <taxon>Phaffia</taxon>
    </lineage>
</organism>
<dbReference type="EMBL" id="LN483345">
    <property type="protein sequence ID" value="CDZ98873.1"/>
    <property type="molecule type" value="Genomic_DNA"/>
</dbReference>
<evidence type="ECO:0000313" key="9">
    <source>
        <dbReference type="EMBL" id="CDZ98873.1"/>
    </source>
</evidence>
<name>A0A0F7SMS2_PHARH</name>
<comment type="catalytic activity">
    <reaction evidence="3">
        <text>a 5'-end (N(2),N(7)-dimethyl 5'-triphosphoguanosine)-ribonucleoside in snoRNA + S-adenosyl-L-methionine = a 5'-end (N(2),N(2),N(7)-trimethyl 5'-triphosphoguanosine)-ribonucleoside in snoRNA + S-adenosyl-L-homocysteine + H(+)</text>
        <dbReference type="Rhea" id="RHEA:78507"/>
        <dbReference type="Rhea" id="RHEA-COMP:19088"/>
        <dbReference type="Rhea" id="RHEA-COMP:19090"/>
        <dbReference type="ChEBI" id="CHEBI:15378"/>
        <dbReference type="ChEBI" id="CHEBI:57856"/>
        <dbReference type="ChEBI" id="CHEBI:59789"/>
        <dbReference type="ChEBI" id="CHEBI:167623"/>
        <dbReference type="ChEBI" id="CHEBI:172880"/>
    </reaction>
    <physiologicalReaction direction="left-to-right" evidence="3">
        <dbReference type="Rhea" id="RHEA:78508"/>
    </physiologicalReaction>
</comment>
<dbReference type="Gene3D" id="3.40.50.150">
    <property type="entry name" value="Vaccinia Virus protein VP39"/>
    <property type="match status" value="1"/>
</dbReference>
<dbReference type="PANTHER" id="PTHR14741:SF32">
    <property type="entry name" value="TRIMETHYLGUANOSINE SYNTHASE"/>
    <property type="match status" value="1"/>
</dbReference>
<reference evidence="9" key="1">
    <citation type="submission" date="2014-08" db="EMBL/GenBank/DDBJ databases">
        <authorList>
            <person name="Sharma Rahul"/>
            <person name="Thines Marco"/>
        </authorList>
    </citation>
    <scope>NUCLEOTIDE SEQUENCE</scope>
</reference>
<evidence type="ECO:0000256" key="6">
    <source>
        <dbReference type="ARBA" id="ARBA00049075"/>
    </source>
</evidence>
<evidence type="ECO:0000256" key="5">
    <source>
        <dbReference type="ARBA" id="ARBA00048763"/>
    </source>
</evidence>
<dbReference type="AlphaFoldDB" id="A0A0F7SMS2"/>